<sequence>MFQLKFSYLLIVILFGKCGETHGGLHNYIKDIGKYFGYSLSENSGEEYNLNIPYEVSTMDEKFISEAAKLTGVALSELDSCQQKVILKLKTDCHKLNDEQLAKLAVHLLNCQSYIEGRQTYPCTEDMSIKDCTTKMDSDTWTIYHLMSNRARAVCYMIRQTQFRGLAENTVNRLMDAAKHQIHTLDKISLNQENLQNMAEQTYDSLSKGHAVLSQQQKNLLTAQFHGQLKIEDNIARLIDEKKIIAETHNKLLTLTKDLQDKLENSGSQLKIQNSESKLNHQELIRDLVTIQEQTQEIFRKIEDSSELLLLQSREFKSQYEYTMKNLMEVNRTVHSLVSLVGGTRKALEDRLEWVSNALGGTDSAVERLYLILWHIAFLLSGMLGCAFLSVQIGTRLIVTFVPSLNLAIGLYENNHYLNPIYLLASMGCLIMVQEIIIWITSYQRSKTKNLPMIKERGEKRDTNMHYSSNIFPENTRFNQTSEVDVTSTDNFSTPPIEFERKISREYNDFGTPTPPLSRSGFYIPRSRSNTPNLLGGKGSCHAKTRTGTSCKLSCLPGRDFCYRHQSGDSISKG</sequence>
<dbReference type="AlphaFoldDB" id="A0ABD2NWD0"/>
<feature type="transmembrane region" description="Helical" evidence="1">
    <location>
        <begin position="369"/>
        <end position="390"/>
    </location>
</feature>
<evidence type="ECO:0008006" key="5">
    <source>
        <dbReference type="Google" id="ProtNLM"/>
    </source>
</evidence>
<feature type="transmembrane region" description="Helical" evidence="1">
    <location>
        <begin position="421"/>
        <end position="443"/>
    </location>
</feature>
<dbReference type="InterPro" id="IPR040346">
    <property type="entry name" value="GEX1/Brambleberry"/>
</dbReference>
<comment type="caution">
    <text evidence="3">The sequence shown here is derived from an EMBL/GenBank/DDBJ whole genome shotgun (WGS) entry which is preliminary data.</text>
</comment>
<feature type="signal peptide" evidence="2">
    <location>
        <begin position="1"/>
        <end position="23"/>
    </location>
</feature>
<keyword evidence="1" id="KW-0472">Membrane</keyword>
<name>A0ABD2NWD0_9CUCU</name>
<reference evidence="3 4" key="1">
    <citation type="journal article" date="2021" name="BMC Biol.">
        <title>Horizontally acquired antibacterial genes associated with adaptive radiation of ladybird beetles.</title>
        <authorList>
            <person name="Li H.S."/>
            <person name="Tang X.F."/>
            <person name="Huang Y.H."/>
            <person name="Xu Z.Y."/>
            <person name="Chen M.L."/>
            <person name="Du X.Y."/>
            <person name="Qiu B.Y."/>
            <person name="Chen P.T."/>
            <person name="Zhang W."/>
            <person name="Slipinski A."/>
            <person name="Escalona H.E."/>
            <person name="Waterhouse R.M."/>
            <person name="Zwick A."/>
            <person name="Pang H."/>
        </authorList>
    </citation>
    <scope>NUCLEOTIDE SEQUENCE [LARGE SCALE GENOMIC DNA]</scope>
    <source>
        <strain evidence="3">SYSU2018</strain>
    </source>
</reference>
<evidence type="ECO:0000313" key="4">
    <source>
        <dbReference type="Proteomes" id="UP001516400"/>
    </source>
</evidence>
<accession>A0ABD2NWD0</accession>
<keyword evidence="4" id="KW-1185">Reference proteome</keyword>
<feature type="chain" id="PRO_5044808134" description="Protein brambleberry" evidence="2">
    <location>
        <begin position="24"/>
        <end position="574"/>
    </location>
</feature>
<protein>
    <recommendedName>
        <fullName evidence="5">Protein brambleberry</fullName>
    </recommendedName>
</protein>
<organism evidence="3 4">
    <name type="scientific">Cryptolaemus montrouzieri</name>
    <dbReference type="NCBI Taxonomy" id="559131"/>
    <lineage>
        <taxon>Eukaryota</taxon>
        <taxon>Metazoa</taxon>
        <taxon>Ecdysozoa</taxon>
        <taxon>Arthropoda</taxon>
        <taxon>Hexapoda</taxon>
        <taxon>Insecta</taxon>
        <taxon>Pterygota</taxon>
        <taxon>Neoptera</taxon>
        <taxon>Endopterygota</taxon>
        <taxon>Coleoptera</taxon>
        <taxon>Polyphaga</taxon>
        <taxon>Cucujiformia</taxon>
        <taxon>Coccinelloidea</taxon>
        <taxon>Coccinellidae</taxon>
        <taxon>Scymninae</taxon>
        <taxon>Scymnini</taxon>
        <taxon>Cryptolaemus</taxon>
    </lineage>
</organism>
<keyword evidence="1" id="KW-0812">Transmembrane</keyword>
<dbReference type="PANTHER" id="PTHR33538:SF1">
    <property type="entry name" value="PROTEIN BRAMBLEBERRY"/>
    <property type="match status" value="1"/>
</dbReference>
<evidence type="ECO:0000256" key="2">
    <source>
        <dbReference type="SAM" id="SignalP"/>
    </source>
</evidence>
<gene>
    <name evidence="3" type="ORF">HHI36_005653</name>
</gene>
<keyword evidence="2" id="KW-0732">Signal</keyword>
<evidence type="ECO:0000313" key="3">
    <source>
        <dbReference type="EMBL" id="KAL3282470.1"/>
    </source>
</evidence>
<feature type="transmembrane region" description="Helical" evidence="1">
    <location>
        <begin position="397"/>
        <end position="415"/>
    </location>
</feature>
<dbReference type="Proteomes" id="UP001516400">
    <property type="component" value="Unassembled WGS sequence"/>
</dbReference>
<dbReference type="EMBL" id="JABFTP020000144">
    <property type="protein sequence ID" value="KAL3282470.1"/>
    <property type="molecule type" value="Genomic_DNA"/>
</dbReference>
<dbReference type="PANTHER" id="PTHR33538">
    <property type="entry name" value="PROTEIN GAMETE EXPRESSED 1"/>
    <property type="match status" value="1"/>
</dbReference>
<evidence type="ECO:0000256" key="1">
    <source>
        <dbReference type="SAM" id="Phobius"/>
    </source>
</evidence>
<keyword evidence="1" id="KW-1133">Transmembrane helix</keyword>
<proteinExistence type="predicted"/>